<dbReference type="EMBL" id="CVRI01000046">
    <property type="protein sequence ID" value="CRK97067.1"/>
    <property type="molecule type" value="Genomic_DNA"/>
</dbReference>
<dbReference type="AlphaFoldDB" id="A0A1J1IA23"/>
<evidence type="ECO:0000313" key="1">
    <source>
        <dbReference type="EMBL" id="CRK97067.1"/>
    </source>
</evidence>
<evidence type="ECO:0000313" key="2">
    <source>
        <dbReference type="Proteomes" id="UP000183832"/>
    </source>
</evidence>
<proteinExistence type="predicted"/>
<protein>
    <submittedName>
        <fullName evidence="1">CLUMA_CG010511, isoform A</fullName>
    </submittedName>
</protein>
<dbReference type="Proteomes" id="UP000183832">
    <property type="component" value="Unassembled WGS sequence"/>
</dbReference>
<organism evidence="1 2">
    <name type="scientific">Clunio marinus</name>
    <dbReference type="NCBI Taxonomy" id="568069"/>
    <lineage>
        <taxon>Eukaryota</taxon>
        <taxon>Metazoa</taxon>
        <taxon>Ecdysozoa</taxon>
        <taxon>Arthropoda</taxon>
        <taxon>Hexapoda</taxon>
        <taxon>Insecta</taxon>
        <taxon>Pterygota</taxon>
        <taxon>Neoptera</taxon>
        <taxon>Endopterygota</taxon>
        <taxon>Diptera</taxon>
        <taxon>Nematocera</taxon>
        <taxon>Chironomoidea</taxon>
        <taxon>Chironomidae</taxon>
        <taxon>Clunio</taxon>
    </lineage>
</organism>
<reference evidence="1 2" key="1">
    <citation type="submission" date="2015-04" db="EMBL/GenBank/DDBJ databases">
        <authorList>
            <person name="Syromyatnikov M.Y."/>
            <person name="Popov V.N."/>
        </authorList>
    </citation>
    <scope>NUCLEOTIDE SEQUENCE [LARGE SCALE GENOMIC DNA]</scope>
</reference>
<sequence length="169" mass="19735">MTGKHNETKYLIKNMDMLYYCHPLTHVFILYQPQFTVTCQSDEGYEKMSNMLLGDVLATTYVRPKPSSMSSKATEKTNEKKSIHWQLDCHKFVLPLKALKVINSTRIDNIELLLYEMFRIRLAFVIFMTKDIKLLKVKLTISRNLLIYQKTLLKLHHALSASSDADFEK</sequence>
<accession>A0A1J1IA23</accession>
<name>A0A1J1IA23_9DIPT</name>
<gene>
    <name evidence="1" type="ORF">CLUMA_CG010511</name>
</gene>
<keyword evidence="2" id="KW-1185">Reference proteome</keyword>